<dbReference type="SMART" id="SM00116">
    <property type="entry name" value="CBS"/>
    <property type="match status" value="2"/>
</dbReference>
<reference evidence="6" key="1">
    <citation type="journal article" date="2019" name="Int. J. Syst. Evol. Microbiol.">
        <title>The Global Catalogue of Microorganisms (GCM) 10K type strain sequencing project: providing services to taxonomists for standard genome sequencing and annotation.</title>
        <authorList>
            <consortium name="The Broad Institute Genomics Platform"/>
            <consortium name="The Broad Institute Genome Sequencing Center for Infectious Disease"/>
            <person name="Wu L."/>
            <person name="Ma J."/>
        </authorList>
    </citation>
    <scope>NUCLEOTIDE SEQUENCE [LARGE SCALE GENOMIC DNA]</scope>
    <source>
        <strain evidence="6">JCM 13852</strain>
    </source>
</reference>
<dbReference type="PROSITE" id="PS50914">
    <property type="entry name" value="BON"/>
    <property type="match status" value="1"/>
</dbReference>
<comment type="caution">
    <text evidence="5">The sequence shown here is derived from an EMBL/GenBank/DDBJ whole genome shotgun (WGS) entry which is preliminary data.</text>
</comment>
<dbReference type="Pfam" id="PF00571">
    <property type="entry name" value="CBS"/>
    <property type="match status" value="2"/>
</dbReference>
<evidence type="ECO:0000313" key="6">
    <source>
        <dbReference type="Proteomes" id="UP001596183"/>
    </source>
</evidence>
<dbReference type="PROSITE" id="PS51371">
    <property type="entry name" value="CBS"/>
    <property type="match status" value="2"/>
</dbReference>
<dbReference type="CDD" id="cd04586">
    <property type="entry name" value="CBS_pair_BON_assoc"/>
    <property type="match status" value="1"/>
</dbReference>
<dbReference type="PIRSF" id="PIRSF036990">
    <property type="entry name" value="UCP036990_CBS_BON"/>
    <property type="match status" value="1"/>
</dbReference>
<dbReference type="SUPFAM" id="SSF54631">
    <property type="entry name" value="CBS-domain pair"/>
    <property type="match status" value="1"/>
</dbReference>
<keyword evidence="6" id="KW-1185">Reference proteome</keyword>
<protein>
    <submittedName>
        <fullName evidence="5">CBS domain-containing protein</fullName>
    </submittedName>
</protein>
<dbReference type="InterPro" id="IPR007055">
    <property type="entry name" value="BON_dom"/>
</dbReference>
<dbReference type="Gene3D" id="3.10.580.10">
    <property type="entry name" value="CBS-domain"/>
    <property type="match status" value="1"/>
</dbReference>
<accession>A0ABW0XDG7</accession>
<dbReference type="InterPro" id="IPR051257">
    <property type="entry name" value="Diverse_CBS-Domain"/>
</dbReference>
<feature type="domain" description="CBS" evidence="4">
    <location>
        <begin position="10"/>
        <end position="68"/>
    </location>
</feature>
<dbReference type="PANTHER" id="PTHR43080:SF29">
    <property type="entry name" value="OS02G0818000 PROTEIN"/>
    <property type="match status" value="1"/>
</dbReference>
<evidence type="ECO:0000259" key="4">
    <source>
        <dbReference type="PROSITE" id="PS51371"/>
    </source>
</evidence>
<dbReference type="InterPro" id="IPR046342">
    <property type="entry name" value="CBS_dom_sf"/>
</dbReference>
<dbReference type="InterPro" id="IPR017080">
    <property type="entry name" value="UCP036990_CBS_BON"/>
</dbReference>
<organism evidence="5 6">
    <name type="scientific">Streptomyces incanus</name>
    <dbReference type="NCBI Taxonomy" id="887453"/>
    <lineage>
        <taxon>Bacteria</taxon>
        <taxon>Bacillati</taxon>
        <taxon>Actinomycetota</taxon>
        <taxon>Actinomycetes</taxon>
        <taxon>Kitasatosporales</taxon>
        <taxon>Streptomycetaceae</taxon>
        <taxon>Streptomyces</taxon>
    </lineage>
</organism>
<gene>
    <name evidence="5" type="ORF">ACFP2V_00340</name>
</gene>
<name>A0ABW0XDG7_9ACTN</name>
<proteinExistence type="predicted"/>
<dbReference type="RefSeq" id="WP_381204235.1">
    <property type="nucleotide sequence ID" value="NZ_JBHSPC010000001.1"/>
</dbReference>
<dbReference type="EMBL" id="JBHSPC010000001">
    <property type="protein sequence ID" value="MFC5668617.1"/>
    <property type="molecule type" value="Genomic_DNA"/>
</dbReference>
<evidence type="ECO:0000259" key="3">
    <source>
        <dbReference type="PROSITE" id="PS50914"/>
    </source>
</evidence>
<dbReference type="Pfam" id="PF04972">
    <property type="entry name" value="BON"/>
    <property type="match status" value="1"/>
</dbReference>
<dbReference type="Proteomes" id="UP001596183">
    <property type="component" value="Unassembled WGS sequence"/>
</dbReference>
<feature type="domain" description="CBS" evidence="4">
    <location>
        <begin position="89"/>
        <end position="146"/>
    </location>
</feature>
<evidence type="ECO:0000256" key="2">
    <source>
        <dbReference type="PROSITE-ProRule" id="PRU00703"/>
    </source>
</evidence>
<evidence type="ECO:0000256" key="1">
    <source>
        <dbReference type="ARBA" id="ARBA00023122"/>
    </source>
</evidence>
<evidence type="ECO:0000313" key="5">
    <source>
        <dbReference type="EMBL" id="MFC5668617.1"/>
    </source>
</evidence>
<keyword evidence="1 2" id="KW-0129">CBS domain</keyword>
<sequence length="220" mass="23468">MSHQKVRDVMSGAVVRIQGATPFKEIAHLLLEYDITAVPVVDADDRPVGVVSEADLLHKMWGRQEGDAGGPGVVPQPEKAWATDAAGLMTSPALCAAEDWSVVDAARVMAQHGIKRLLVVDSAGRLRGVVSRSDLLRVFVREDRAIRTEIVEDVLVRALGEAPSAVEVDVTHGHVRLTGQLSSPATARKLEELCRNVDGVVDVEFRMVPGTGAGGPAQSD</sequence>
<feature type="domain" description="BON" evidence="3">
    <location>
        <begin position="142"/>
        <end position="212"/>
    </location>
</feature>
<dbReference type="PANTHER" id="PTHR43080">
    <property type="entry name" value="CBS DOMAIN-CONTAINING PROTEIN CBSX3, MITOCHONDRIAL"/>
    <property type="match status" value="1"/>
</dbReference>
<dbReference type="Gene3D" id="3.30.1340.30">
    <property type="match status" value="1"/>
</dbReference>
<dbReference type="InterPro" id="IPR000644">
    <property type="entry name" value="CBS_dom"/>
</dbReference>